<feature type="compositionally biased region" description="Basic and acidic residues" evidence="1">
    <location>
        <begin position="72"/>
        <end position="81"/>
    </location>
</feature>
<dbReference type="EMBL" id="BOMI01000033">
    <property type="protein sequence ID" value="GID73340.1"/>
    <property type="molecule type" value="Genomic_DNA"/>
</dbReference>
<organism evidence="2 3">
    <name type="scientific">Paractinoplanes deccanensis</name>
    <dbReference type="NCBI Taxonomy" id="113561"/>
    <lineage>
        <taxon>Bacteria</taxon>
        <taxon>Bacillati</taxon>
        <taxon>Actinomycetota</taxon>
        <taxon>Actinomycetes</taxon>
        <taxon>Micromonosporales</taxon>
        <taxon>Micromonosporaceae</taxon>
        <taxon>Paractinoplanes</taxon>
    </lineage>
</organism>
<dbReference type="Proteomes" id="UP000609879">
    <property type="component" value="Unassembled WGS sequence"/>
</dbReference>
<feature type="region of interest" description="Disordered" evidence="1">
    <location>
        <begin position="61"/>
        <end position="95"/>
    </location>
</feature>
<sequence>MAGQASGAGRLPTGELRNLINGLAAYEDSLLHRRLRGPMAAWDMQSLLLRRIDLHLAGANWQRSGGKGQRPKPVELPDKARTGKPAPSKASGDEIAQRLRNLGLIPAGA</sequence>
<comment type="caution">
    <text evidence="2">The sequence shown here is derived from an EMBL/GenBank/DDBJ whole genome shotgun (WGS) entry which is preliminary data.</text>
</comment>
<evidence type="ECO:0000313" key="3">
    <source>
        <dbReference type="Proteomes" id="UP000609879"/>
    </source>
</evidence>
<protein>
    <submittedName>
        <fullName evidence="2">Uncharacterized protein</fullName>
    </submittedName>
</protein>
<evidence type="ECO:0000256" key="1">
    <source>
        <dbReference type="SAM" id="MobiDB-lite"/>
    </source>
</evidence>
<name>A0ABQ3Y048_9ACTN</name>
<reference evidence="2 3" key="1">
    <citation type="submission" date="2021-01" db="EMBL/GenBank/DDBJ databases">
        <title>Whole genome shotgun sequence of Actinoplanes deccanensis NBRC 13994.</title>
        <authorList>
            <person name="Komaki H."/>
            <person name="Tamura T."/>
        </authorList>
    </citation>
    <scope>NUCLEOTIDE SEQUENCE [LARGE SCALE GENOMIC DNA]</scope>
    <source>
        <strain evidence="2 3">NBRC 13994</strain>
    </source>
</reference>
<keyword evidence="3" id="KW-1185">Reference proteome</keyword>
<accession>A0ABQ3Y048</accession>
<gene>
    <name evidence="2" type="ORF">Ade02nite_19810</name>
</gene>
<evidence type="ECO:0000313" key="2">
    <source>
        <dbReference type="EMBL" id="GID73340.1"/>
    </source>
</evidence>
<proteinExistence type="predicted"/>